<evidence type="ECO:0000256" key="2">
    <source>
        <dbReference type="ARBA" id="ARBA00022630"/>
    </source>
</evidence>
<dbReference type="OrthoDB" id="5288829at2"/>
<dbReference type="InterPro" id="IPR004792">
    <property type="entry name" value="BaiN-like"/>
</dbReference>
<dbReference type="Gene3D" id="1.10.8.260">
    <property type="entry name" value="HI0933 insert domain-like"/>
    <property type="match status" value="1"/>
</dbReference>
<dbReference type="Gene3D" id="2.40.30.10">
    <property type="entry name" value="Translation factors"/>
    <property type="match status" value="1"/>
</dbReference>
<keyword evidence="7" id="KW-1185">Reference proteome</keyword>
<organism evidence="6 7">
    <name type="scientific">Caenispirillum bisanense</name>
    <dbReference type="NCBI Taxonomy" id="414052"/>
    <lineage>
        <taxon>Bacteria</taxon>
        <taxon>Pseudomonadati</taxon>
        <taxon>Pseudomonadota</taxon>
        <taxon>Alphaproteobacteria</taxon>
        <taxon>Rhodospirillales</taxon>
        <taxon>Novispirillaceae</taxon>
        <taxon>Caenispirillum</taxon>
    </lineage>
</organism>
<dbReference type="NCBIfam" id="TIGR00275">
    <property type="entry name" value="aminoacetone oxidase family FAD-binding enzyme"/>
    <property type="match status" value="1"/>
</dbReference>
<evidence type="ECO:0000259" key="5">
    <source>
        <dbReference type="Pfam" id="PF22780"/>
    </source>
</evidence>
<name>A0A286GWL9_9PROT</name>
<reference evidence="7" key="1">
    <citation type="submission" date="2017-09" db="EMBL/GenBank/DDBJ databases">
        <authorList>
            <person name="Varghese N."/>
            <person name="Submissions S."/>
        </authorList>
    </citation>
    <scope>NUCLEOTIDE SEQUENCE [LARGE SCALE GENOMIC DNA]</scope>
    <source>
        <strain evidence="7">USBA 140</strain>
    </source>
</reference>
<dbReference type="InterPro" id="IPR055178">
    <property type="entry name" value="RsdA/BaiN/AoA(So)-like_dom"/>
</dbReference>
<dbReference type="PANTHER" id="PTHR42887:SF1">
    <property type="entry name" value="BLR3961 PROTEIN"/>
    <property type="match status" value="1"/>
</dbReference>
<keyword evidence="3" id="KW-0274">FAD</keyword>
<gene>
    <name evidence="6" type="ORF">SAMN05421508_11066</name>
</gene>
<evidence type="ECO:0000256" key="3">
    <source>
        <dbReference type="ARBA" id="ARBA00022827"/>
    </source>
</evidence>
<evidence type="ECO:0000313" key="7">
    <source>
        <dbReference type="Proteomes" id="UP000219621"/>
    </source>
</evidence>
<dbReference type="InterPro" id="IPR036188">
    <property type="entry name" value="FAD/NAD-bd_sf"/>
</dbReference>
<protein>
    <recommendedName>
        <fullName evidence="8">TIGR03862 family flavoprotein</fullName>
    </recommendedName>
</protein>
<dbReference type="SUPFAM" id="SSF160996">
    <property type="entry name" value="HI0933 insert domain-like"/>
    <property type="match status" value="1"/>
</dbReference>
<feature type="domain" description="RsdA/BaiN/AoA(So)-like insert" evidence="5">
    <location>
        <begin position="197"/>
        <end position="347"/>
    </location>
</feature>
<dbReference type="AlphaFoldDB" id="A0A286GWL9"/>
<feature type="domain" description="RsdA/BaiN/AoA(So)-like Rossmann fold-like" evidence="4">
    <location>
        <begin position="12"/>
        <end position="400"/>
    </location>
</feature>
<dbReference type="InterPro" id="IPR023166">
    <property type="entry name" value="BaiN-like_dom_sf"/>
</dbReference>
<dbReference type="EMBL" id="OCNJ01000010">
    <property type="protein sequence ID" value="SOD99882.1"/>
    <property type="molecule type" value="Genomic_DNA"/>
</dbReference>
<dbReference type="SUPFAM" id="SSF51905">
    <property type="entry name" value="FAD/NAD(P)-binding domain"/>
    <property type="match status" value="1"/>
</dbReference>
<keyword evidence="2" id="KW-0285">Flavoprotein</keyword>
<evidence type="ECO:0008006" key="8">
    <source>
        <dbReference type="Google" id="ProtNLM"/>
    </source>
</evidence>
<proteinExistence type="predicted"/>
<evidence type="ECO:0000256" key="1">
    <source>
        <dbReference type="ARBA" id="ARBA00001974"/>
    </source>
</evidence>
<dbReference type="Proteomes" id="UP000219621">
    <property type="component" value="Unassembled WGS sequence"/>
</dbReference>
<dbReference type="Pfam" id="PF03486">
    <property type="entry name" value="HI0933_like"/>
    <property type="match status" value="1"/>
</dbReference>
<dbReference type="NCBIfam" id="TIGR03862">
    <property type="entry name" value="flavo_PP4765"/>
    <property type="match status" value="1"/>
</dbReference>
<accession>A0A286GWL9</accession>
<dbReference type="RefSeq" id="WP_097280905.1">
    <property type="nucleotide sequence ID" value="NZ_OCNJ01000010.1"/>
</dbReference>
<evidence type="ECO:0000259" key="4">
    <source>
        <dbReference type="Pfam" id="PF03486"/>
    </source>
</evidence>
<comment type="cofactor">
    <cofactor evidence="1">
        <name>FAD</name>
        <dbReference type="ChEBI" id="CHEBI:57692"/>
    </cofactor>
</comment>
<dbReference type="Pfam" id="PF22780">
    <property type="entry name" value="HI0933_like_1st"/>
    <property type="match status" value="1"/>
</dbReference>
<evidence type="ECO:0000313" key="6">
    <source>
        <dbReference type="EMBL" id="SOD99882.1"/>
    </source>
</evidence>
<dbReference type="PANTHER" id="PTHR42887">
    <property type="entry name" value="OS12G0638800 PROTEIN"/>
    <property type="match status" value="1"/>
</dbReference>
<dbReference type="InterPro" id="IPR022460">
    <property type="entry name" value="Flavoprotein_PP4765"/>
</dbReference>
<dbReference type="Gene3D" id="3.50.50.60">
    <property type="entry name" value="FAD/NAD(P)-binding domain"/>
    <property type="match status" value="1"/>
</dbReference>
<sequence length="408" mass="42420">MTPASAPSRRPSVAVVGAGPAGLFAAEILAARGAAVTVYEAKPSPARKLLMAGRGGLNITHSEPLERFVGRYGAEAGYFADLLAAFPPDALRAWCAGLGIDTFVGTSGRVFPDSFKASVLVRAWLRRLESLGVVLHTRRRWLGFGTDARTLRFDGGEDVTADSVLLALGGASWPRLGSDGGWAAELAARGVPLAPFRPSNCGFVAGWSPYLAERFAGAPVKTIALTFAGRTVRGEMVLTARGIEGGAVYALSAPLRDAIERDGTATLLVDLKPDLTPAQVAERLAARRGKSLPAHLKAALKLAPAQVALLHEATDDATRADAGRLAAAVKALPLRLTATAGLDRAISSAGGVRFEGVDRATLELRALPGVFVAGEMLDWEAPTGGYLLQGTFATALRAAEGIAARVGL</sequence>
<dbReference type="InterPro" id="IPR057661">
    <property type="entry name" value="RsdA/BaiN/AoA(So)_Rossmann"/>
</dbReference>